<name>A0ABV2IA75_9HYPH</name>
<dbReference type="PANTHER" id="PTHR43333:SF1">
    <property type="entry name" value="D-ISOMER SPECIFIC 2-HYDROXYACID DEHYDROGENASE NAD-BINDING DOMAIN-CONTAINING PROTEIN"/>
    <property type="match status" value="1"/>
</dbReference>
<dbReference type="Proteomes" id="UP001549164">
    <property type="component" value="Unassembled WGS sequence"/>
</dbReference>
<dbReference type="PROSITE" id="PS00671">
    <property type="entry name" value="D_2_HYDROXYACID_DH_3"/>
    <property type="match status" value="1"/>
</dbReference>
<comment type="caution">
    <text evidence="4">The sequence shown here is derived from an EMBL/GenBank/DDBJ whole genome shotgun (WGS) entry which is preliminary data.</text>
</comment>
<keyword evidence="1" id="KW-0560">Oxidoreductase</keyword>
<evidence type="ECO:0000313" key="4">
    <source>
        <dbReference type="EMBL" id="MET3599818.1"/>
    </source>
</evidence>
<protein>
    <submittedName>
        <fullName evidence="4">Phosphoglycerate dehydrogenase-like enzyme</fullName>
    </submittedName>
</protein>
<evidence type="ECO:0000313" key="5">
    <source>
        <dbReference type="Proteomes" id="UP001549164"/>
    </source>
</evidence>
<dbReference type="Pfam" id="PF02826">
    <property type="entry name" value="2-Hacid_dh_C"/>
    <property type="match status" value="1"/>
</dbReference>
<evidence type="ECO:0000256" key="2">
    <source>
        <dbReference type="ARBA" id="ARBA00023027"/>
    </source>
</evidence>
<dbReference type="SUPFAM" id="SSF51735">
    <property type="entry name" value="NAD(P)-binding Rossmann-fold domains"/>
    <property type="match status" value="1"/>
</dbReference>
<sequence>MTTTSSTQACDVLVSAALPFSQDQWSRLLQAFHGKAVAVVDPQDDAAMRAALATARIAIIATDLDDRFLRAPHLEWVHCDHAGLNRSARSEVFERGLAVTGSAGRSAPALAEHALLLALMLAHRSWIFLAAQARQEWLRSPEIGRLRALSGRCMGIVGMGNTGRELARRAKAFGMTVLAYRRRDQEKDEGVDAVYSSDRGDQLADMLVRCDVLVLCLSLSDATTGLIGREELLHLPRGALLVNMARGEVVDQDALIDLLEDGHLAGAGLDVTAPEPLPAGHPLWSAPNTLITPHFTPPVPDRSERSLEIILENIRRFDAGETMINLLRQEDAYTADA</sequence>
<dbReference type="SUPFAM" id="SSF52283">
    <property type="entry name" value="Formate/glycerate dehydrogenase catalytic domain-like"/>
    <property type="match status" value="1"/>
</dbReference>
<proteinExistence type="predicted"/>
<dbReference type="InterPro" id="IPR006140">
    <property type="entry name" value="D-isomer_DH_NAD-bd"/>
</dbReference>
<evidence type="ECO:0000256" key="1">
    <source>
        <dbReference type="ARBA" id="ARBA00023002"/>
    </source>
</evidence>
<dbReference type="InterPro" id="IPR029753">
    <property type="entry name" value="D-isomer_DH_CS"/>
</dbReference>
<dbReference type="EMBL" id="JBEPLY010000004">
    <property type="protein sequence ID" value="MET3599818.1"/>
    <property type="molecule type" value="Genomic_DNA"/>
</dbReference>
<reference evidence="4 5" key="1">
    <citation type="submission" date="2024-06" db="EMBL/GenBank/DDBJ databases">
        <title>Genomic Encyclopedia of Type Strains, Phase IV (KMG-IV): sequencing the most valuable type-strain genomes for metagenomic binning, comparative biology and taxonomic classification.</title>
        <authorList>
            <person name="Goeker M."/>
        </authorList>
    </citation>
    <scope>NUCLEOTIDE SEQUENCE [LARGE SCALE GENOMIC DNA]</scope>
    <source>
        <strain evidence="4 5">DSM 28102</strain>
    </source>
</reference>
<dbReference type="RefSeq" id="WP_354433894.1">
    <property type="nucleotide sequence ID" value="NZ_JBEPLY010000004.1"/>
</dbReference>
<feature type="domain" description="D-isomer specific 2-hydroxyacid dehydrogenase NAD-binding" evidence="3">
    <location>
        <begin position="118"/>
        <end position="295"/>
    </location>
</feature>
<accession>A0ABV2IA75</accession>
<keyword evidence="5" id="KW-1185">Reference proteome</keyword>
<organism evidence="4 5">
    <name type="scientific">Martelella mangrovi</name>
    <dbReference type="NCBI Taxonomy" id="1397477"/>
    <lineage>
        <taxon>Bacteria</taxon>
        <taxon>Pseudomonadati</taxon>
        <taxon>Pseudomonadota</taxon>
        <taxon>Alphaproteobacteria</taxon>
        <taxon>Hyphomicrobiales</taxon>
        <taxon>Aurantimonadaceae</taxon>
        <taxon>Martelella</taxon>
    </lineage>
</organism>
<dbReference type="Gene3D" id="3.40.50.720">
    <property type="entry name" value="NAD(P)-binding Rossmann-like Domain"/>
    <property type="match status" value="2"/>
</dbReference>
<evidence type="ECO:0000259" key="3">
    <source>
        <dbReference type="Pfam" id="PF02826"/>
    </source>
</evidence>
<keyword evidence="2" id="KW-0520">NAD</keyword>
<gene>
    <name evidence="4" type="ORF">ABID12_001757</name>
</gene>
<dbReference type="PANTHER" id="PTHR43333">
    <property type="entry name" value="2-HACID_DH_C DOMAIN-CONTAINING PROTEIN"/>
    <property type="match status" value="1"/>
</dbReference>
<dbReference type="InterPro" id="IPR036291">
    <property type="entry name" value="NAD(P)-bd_dom_sf"/>
</dbReference>